<name>A0AC60PVL0_IXOPE</name>
<accession>A0AC60PVL0</accession>
<gene>
    <name evidence="1" type="ORF">HPB47_027744</name>
</gene>
<comment type="caution">
    <text evidence="1">The sequence shown here is derived from an EMBL/GenBank/DDBJ whole genome shotgun (WGS) entry which is preliminary data.</text>
</comment>
<dbReference type="Proteomes" id="UP000805193">
    <property type="component" value="Unassembled WGS sequence"/>
</dbReference>
<evidence type="ECO:0000313" key="2">
    <source>
        <dbReference type="Proteomes" id="UP000805193"/>
    </source>
</evidence>
<sequence length="188" mass="20192">MTGDMSLTGPTGDVLAASSSAAPEEILPTPADGGIYSDDCNQAFSSRLHWDNTFTVKKEMEETPPASTGDIFCPEDYDEMSLSLLDLEGQSSGARLVKKEPDEFAADLGMEDEGMTSEAFDSTSSLPLLLEKQRRDGSLRVIEVPNEILPTPAGGAFRSEDCNRVTCPQPDLEGHSNNSCVVKQGKLD</sequence>
<evidence type="ECO:0000313" key="1">
    <source>
        <dbReference type="EMBL" id="KAG0425059.1"/>
    </source>
</evidence>
<organism evidence="1 2">
    <name type="scientific">Ixodes persulcatus</name>
    <name type="common">Taiga tick</name>
    <dbReference type="NCBI Taxonomy" id="34615"/>
    <lineage>
        <taxon>Eukaryota</taxon>
        <taxon>Metazoa</taxon>
        <taxon>Ecdysozoa</taxon>
        <taxon>Arthropoda</taxon>
        <taxon>Chelicerata</taxon>
        <taxon>Arachnida</taxon>
        <taxon>Acari</taxon>
        <taxon>Parasitiformes</taxon>
        <taxon>Ixodida</taxon>
        <taxon>Ixodoidea</taxon>
        <taxon>Ixodidae</taxon>
        <taxon>Ixodinae</taxon>
        <taxon>Ixodes</taxon>
    </lineage>
</organism>
<proteinExistence type="predicted"/>
<reference evidence="1 2" key="1">
    <citation type="journal article" date="2020" name="Cell">
        <title>Large-Scale Comparative Analyses of Tick Genomes Elucidate Their Genetic Diversity and Vector Capacities.</title>
        <authorList>
            <consortium name="Tick Genome and Microbiome Consortium (TIGMIC)"/>
            <person name="Jia N."/>
            <person name="Wang J."/>
            <person name="Shi W."/>
            <person name="Du L."/>
            <person name="Sun Y."/>
            <person name="Zhan W."/>
            <person name="Jiang J.F."/>
            <person name="Wang Q."/>
            <person name="Zhang B."/>
            <person name="Ji P."/>
            <person name="Bell-Sakyi L."/>
            <person name="Cui X.M."/>
            <person name="Yuan T.T."/>
            <person name="Jiang B.G."/>
            <person name="Yang W.F."/>
            <person name="Lam T.T."/>
            <person name="Chang Q.C."/>
            <person name="Ding S.J."/>
            <person name="Wang X.J."/>
            <person name="Zhu J.G."/>
            <person name="Ruan X.D."/>
            <person name="Zhao L."/>
            <person name="Wei J.T."/>
            <person name="Ye R.Z."/>
            <person name="Que T.C."/>
            <person name="Du C.H."/>
            <person name="Zhou Y.H."/>
            <person name="Cheng J.X."/>
            <person name="Dai P.F."/>
            <person name="Guo W.B."/>
            <person name="Han X.H."/>
            <person name="Huang E.J."/>
            <person name="Li L.F."/>
            <person name="Wei W."/>
            <person name="Gao Y.C."/>
            <person name="Liu J.Z."/>
            <person name="Shao H.Z."/>
            <person name="Wang X."/>
            <person name="Wang C.C."/>
            <person name="Yang T.C."/>
            <person name="Huo Q.B."/>
            <person name="Li W."/>
            <person name="Chen H.Y."/>
            <person name="Chen S.E."/>
            <person name="Zhou L.G."/>
            <person name="Ni X.B."/>
            <person name="Tian J.H."/>
            <person name="Sheng Y."/>
            <person name="Liu T."/>
            <person name="Pan Y.S."/>
            <person name="Xia L.Y."/>
            <person name="Li J."/>
            <person name="Zhao F."/>
            <person name="Cao W.C."/>
        </authorList>
    </citation>
    <scope>NUCLEOTIDE SEQUENCE [LARGE SCALE GENOMIC DNA]</scope>
    <source>
        <strain evidence="1">Iper-2018</strain>
    </source>
</reference>
<keyword evidence="2" id="KW-1185">Reference proteome</keyword>
<dbReference type="EMBL" id="JABSTQ010009895">
    <property type="protein sequence ID" value="KAG0425059.1"/>
    <property type="molecule type" value="Genomic_DNA"/>
</dbReference>
<protein>
    <submittedName>
        <fullName evidence="1">Uncharacterized protein</fullName>
    </submittedName>
</protein>